<dbReference type="GO" id="GO:0005886">
    <property type="term" value="C:plasma membrane"/>
    <property type="evidence" value="ECO:0007669"/>
    <property type="project" value="TreeGrafter"/>
</dbReference>
<dbReference type="InterPro" id="IPR044926">
    <property type="entry name" value="RGS_subdomain_2"/>
</dbReference>
<dbReference type="AlphaFoldDB" id="A0A814RDQ4"/>
<accession>A0A814RDQ4</accession>
<evidence type="ECO:0000313" key="2">
    <source>
        <dbReference type="EMBL" id="CAF1132568.1"/>
    </source>
</evidence>
<reference evidence="2" key="1">
    <citation type="submission" date="2021-02" db="EMBL/GenBank/DDBJ databases">
        <authorList>
            <person name="Nowell W R."/>
        </authorList>
    </citation>
    <scope>NUCLEOTIDE SEQUENCE</scope>
    <source>
        <strain evidence="2">Ploen Becks lab</strain>
    </source>
</reference>
<protein>
    <recommendedName>
        <fullName evidence="1">RGS domain-containing protein</fullName>
    </recommendedName>
</protein>
<dbReference type="GO" id="GO:0008104">
    <property type="term" value="P:intracellular protein localization"/>
    <property type="evidence" value="ECO:0007669"/>
    <property type="project" value="TreeGrafter"/>
</dbReference>
<dbReference type="PANTHER" id="PTHR13155:SF1">
    <property type="entry name" value="A-KINASE ANCHOR PROTEIN 10, MITOCHONDRIAL"/>
    <property type="match status" value="1"/>
</dbReference>
<evidence type="ECO:0000313" key="3">
    <source>
        <dbReference type="Proteomes" id="UP000663879"/>
    </source>
</evidence>
<dbReference type="Gene3D" id="1.10.167.10">
    <property type="entry name" value="Regulator of G-protein Signalling 4, domain 2"/>
    <property type="match status" value="1"/>
</dbReference>
<dbReference type="InterPro" id="IPR036305">
    <property type="entry name" value="RGS_sf"/>
</dbReference>
<dbReference type="GO" id="GO:0005739">
    <property type="term" value="C:mitochondrion"/>
    <property type="evidence" value="ECO:0007669"/>
    <property type="project" value="TreeGrafter"/>
</dbReference>
<comment type="caution">
    <text evidence="2">The sequence shown here is derived from an EMBL/GenBank/DDBJ whole genome shotgun (WGS) entry which is preliminary data.</text>
</comment>
<dbReference type="InterPro" id="IPR052246">
    <property type="entry name" value="Cell_Polariz_PKAAnc"/>
</dbReference>
<organism evidence="2 3">
    <name type="scientific">Brachionus calyciflorus</name>
    <dbReference type="NCBI Taxonomy" id="104777"/>
    <lineage>
        <taxon>Eukaryota</taxon>
        <taxon>Metazoa</taxon>
        <taxon>Spiralia</taxon>
        <taxon>Gnathifera</taxon>
        <taxon>Rotifera</taxon>
        <taxon>Eurotatoria</taxon>
        <taxon>Monogononta</taxon>
        <taxon>Pseudotrocha</taxon>
        <taxon>Ploima</taxon>
        <taxon>Brachionidae</taxon>
        <taxon>Brachionus</taxon>
    </lineage>
</organism>
<feature type="domain" description="RGS" evidence="1">
    <location>
        <begin position="57"/>
        <end position="156"/>
    </location>
</feature>
<sequence length="158" mass="18459">MSLGDSEWSSFESNSVFDRIPEYNKIILDLSKGNLNGNFSLNKRKSKLSHSIRDILFDQKNDELSYFALFMDSNNASNYLKFLLDVNNFKLTAKNLINLNERIENIEQKENFESNCIQNHYKNFVQDAISIFEKYISKDAKYSIQLNSELITEIISNF</sequence>
<dbReference type="EMBL" id="CAJNOC010009757">
    <property type="protein sequence ID" value="CAF1132568.1"/>
    <property type="molecule type" value="Genomic_DNA"/>
</dbReference>
<dbReference type="Pfam" id="PF00615">
    <property type="entry name" value="RGS"/>
    <property type="match status" value="1"/>
</dbReference>
<dbReference type="OrthoDB" id="5584247at2759"/>
<dbReference type="PANTHER" id="PTHR13155">
    <property type="entry name" value="A-KINASE ANCHOR PROTEINS"/>
    <property type="match status" value="1"/>
</dbReference>
<gene>
    <name evidence="2" type="ORF">OXX778_LOCUS22541</name>
</gene>
<keyword evidence="3" id="KW-1185">Reference proteome</keyword>
<dbReference type="Proteomes" id="UP000663879">
    <property type="component" value="Unassembled WGS sequence"/>
</dbReference>
<proteinExistence type="predicted"/>
<dbReference type="InterPro" id="IPR016137">
    <property type="entry name" value="RGS"/>
</dbReference>
<name>A0A814RDQ4_9BILA</name>
<dbReference type="SUPFAM" id="SSF48097">
    <property type="entry name" value="Regulator of G-protein signaling, RGS"/>
    <property type="match status" value="1"/>
</dbReference>
<evidence type="ECO:0000259" key="1">
    <source>
        <dbReference type="Pfam" id="PF00615"/>
    </source>
</evidence>